<dbReference type="Proteomes" id="UP000652761">
    <property type="component" value="Unassembled WGS sequence"/>
</dbReference>
<comment type="caution">
    <text evidence="1">The sequence shown here is derived from an EMBL/GenBank/DDBJ whole genome shotgun (WGS) entry which is preliminary data.</text>
</comment>
<dbReference type="AlphaFoldDB" id="A0A843V519"/>
<accession>A0A843V519</accession>
<feature type="non-terminal residue" evidence="1">
    <location>
        <position position="119"/>
    </location>
</feature>
<dbReference type="EMBL" id="NMUH01001009">
    <property type="protein sequence ID" value="MQL87833.1"/>
    <property type="molecule type" value="Genomic_DNA"/>
</dbReference>
<evidence type="ECO:0000313" key="2">
    <source>
        <dbReference type="Proteomes" id="UP000652761"/>
    </source>
</evidence>
<organism evidence="1 2">
    <name type="scientific">Colocasia esculenta</name>
    <name type="common">Wild taro</name>
    <name type="synonym">Arum esculentum</name>
    <dbReference type="NCBI Taxonomy" id="4460"/>
    <lineage>
        <taxon>Eukaryota</taxon>
        <taxon>Viridiplantae</taxon>
        <taxon>Streptophyta</taxon>
        <taxon>Embryophyta</taxon>
        <taxon>Tracheophyta</taxon>
        <taxon>Spermatophyta</taxon>
        <taxon>Magnoliopsida</taxon>
        <taxon>Liliopsida</taxon>
        <taxon>Araceae</taxon>
        <taxon>Aroideae</taxon>
        <taxon>Colocasieae</taxon>
        <taxon>Colocasia</taxon>
    </lineage>
</organism>
<gene>
    <name evidence="1" type="ORF">Taro_020385</name>
</gene>
<keyword evidence="2" id="KW-1185">Reference proteome</keyword>
<protein>
    <submittedName>
        <fullName evidence="1">Uncharacterized protein</fullName>
    </submittedName>
</protein>
<evidence type="ECO:0000313" key="1">
    <source>
        <dbReference type="EMBL" id="MQL87833.1"/>
    </source>
</evidence>
<reference evidence="1" key="1">
    <citation type="submission" date="2017-07" db="EMBL/GenBank/DDBJ databases">
        <title>Taro Niue Genome Assembly and Annotation.</title>
        <authorList>
            <person name="Atibalentja N."/>
            <person name="Keating K."/>
            <person name="Fields C.J."/>
        </authorList>
    </citation>
    <scope>NUCLEOTIDE SEQUENCE</scope>
    <source>
        <strain evidence="1">Niue_2</strain>
        <tissue evidence="1">Leaf</tissue>
    </source>
</reference>
<sequence>ESKWWYRNTWAANVPWCMGRLGAYKSPSPADVPVLLSSTSTTPCSGFSFACALAVAVGLLPVELLSSSTVYTNLSQWCRHSPPVVSTLDDCPRSIGSQPVVSTQSTCVSTLDDCPRKQS</sequence>
<proteinExistence type="predicted"/>
<name>A0A843V519_COLES</name>